<feature type="domain" description="GS beta-grasp" evidence="8">
    <location>
        <begin position="12"/>
        <end position="105"/>
    </location>
</feature>
<feature type="domain" description="GS catalytic" evidence="9">
    <location>
        <begin position="111"/>
        <end position="446"/>
    </location>
</feature>
<accession>A0ABN8E6H1</accession>
<keyword evidence="11" id="KW-1185">Reference proteome</keyword>
<dbReference type="SUPFAM" id="SSF55931">
    <property type="entry name" value="Glutamine synthetase/guanido kinase"/>
    <property type="match status" value="1"/>
</dbReference>
<dbReference type="Proteomes" id="UP000838748">
    <property type="component" value="Unassembled WGS sequence"/>
</dbReference>
<sequence>MIEQIKERLTRAGVRFIRFQYCDNANMIRSKAVPLERIDHYAEKGVGLTKAAQAQPAMFDTVVANEAGLSPVGEIRLMPDWSSLQLLPYAPTHASVMCDMYDQDKPWEHCPRSFLKTMLERAKTAGLEIKVGQEFEFVLFYNDSRRVLTESSLDSSIYAQSSALDVADEVINVIVEYLDAQGIEINLIHAESAPGQLEVSLMHSDVLNSADNNILFRQSVKAAALNCGLSASFLPKPYKEAAGSGCHLNLSLWQDDTNIVFDANGAYHLGRETQGFMAGILHHLPALMAVTAPSVNSYRRFLPHYWSGAYCSWGEQNRESALRVAGDDQHPSRFELKTMDASANPYLAMGVVIAAGLDGIEHKRELPKPYNQDPGLLTDEQRNSLNINRLPITLLEAVSEYQRSDLLKNCLGNKQHQAFYSIRKAEWDHINSLSFDEEVQLLLERY</sequence>
<dbReference type="PROSITE" id="PS00181">
    <property type="entry name" value="GLNA_ATP"/>
    <property type="match status" value="1"/>
</dbReference>
<dbReference type="Pfam" id="PF00120">
    <property type="entry name" value="Gln-synt_C"/>
    <property type="match status" value="1"/>
</dbReference>
<reference evidence="10" key="1">
    <citation type="submission" date="2021-11" db="EMBL/GenBank/DDBJ databases">
        <authorList>
            <person name="Rodrigo-Torres L."/>
            <person name="Arahal R. D."/>
            <person name="Lucena T."/>
        </authorList>
    </citation>
    <scope>NUCLEOTIDE SEQUENCE</scope>
    <source>
        <strain evidence="10">CECT 7928</strain>
    </source>
</reference>
<dbReference type="SUPFAM" id="SSF54368">
    <property type="entry name" value="Glutamine synthetase, N-terminal domain"/>
    <property type="match status" value="1"/>
</dbReference>
<dbReference type="SMART" id="SM01230">
    <property type="entry name" value="Gln-synt_C"/>
    <property type="match status" value="1"/>
</dbReference>
<comment type="cofactor">
    <cofactor evidence="1">
        <name>Mg(2+)</name>
        <dbReference type="ChEBI" id="CHEBI:18420"/>
    </cofactor>
</comment>
<evidence type="ECO:0000256" key="6">
    <source>
        <dbReference type="PROSITE-ProRule" id="PRU01330"/>
    </source>
</evidence>
<dbReference type="EC" id="6.3.1.2" evidence="10"/>
<evidence type="ECO:0000256" key="2">
    <source>
        <dbReference type="ARBA" id="ARBA00022598"/>
    </source>
</evidence>
<dbReference type="InterPro" id="IPR027303">
    <property type="entry name" value="Gln_synth_gly_rich_site"/>
</dbReference>
<keyword evidence="5" id="KW-0460">Magnesium</keyword>
<evidence type="ECO:0000259" key="9">
    <source>
        <dbReference type="PROSITE" id="PS51987"/>
    </source>
</evidence>
<keyword evidence="4" id="KW-0067">ATP-binding</keyword>
<comment type="caution">
    <text evidence="10">The sequence shown here is derived from an EMBL/GenBank/DDBJ whole genome shotgun (WGS) entry which is preliminary data.</text>
</comment>
<evidence type="ECO:0000256" key="1">
    <source>
        <dbReference type="ARBA" id="ARBA00001946"/>
    </source>
</evidence>
<dbReference type="GO" id="GO:0004356">
    <property type="term" value="F:glutamine synthetase activity"/>
    <property type="evidence" value="ECO:0007669"/>
    <property type="project" value="UniProtKB-EC"/>
</dbReference>
<evidence type="ECO:0000313" key="11">
    <source>
        <dbReference type="Proteomes" id="UP000838748"/>
    </source>
</evidence>
<gene>
    <name evidence="10" type="primary">glnA_1</name>
    <name evidence="10" type="ORF">VMF7928_01804</name>
</gene>
<comment type="similarity">
    <text evidence="6 7">Belongs to the glutamine synthetase family.</text>
</comment>
<dbReference type="InterPro" id="IPR008146">
    <property type="entry name" value="Gln_synth_cat_dom"/>
</dbReference>
<keyword evidence="3" id="KW-0547">Nucleotide-binding</keyword>
<dbReference type="PROSITE" id="PS51986">
    <property type="entry name" value="GS_BETA_GRASP"/>
    <property type="match status" value="1"/>
</dbReference>
<protein>
    <submittedName>
        <fullName evidence="10">Glutamine synthetase</fullName>
        <ecNumber evidence="10">6.3.1.2</ecNumber>
    </submittedName>
</protein>
<dbReference type="InterPro" id="IPR008147">
    <property type="entry name" value="Gln_synt_N"/>
</dbReference>
<dbReference type="InterPro" id="IPR014746">
    <property type="entry name" value="Gln_synth/guanido_kin_cat_dom"/>
</dbReference>
<name>A0ABN8E6H1_9VIBR</name>
<evidence type="ECO:0000313" key="10">
    <source>
        <dbReference type="EMBL" id="CAH0538974.1"/>
    </source>
</evidence>
<dbReference type="PANTHER" id="PTHR43785">
    <property type="entry name" value="GAMMA-GLUTAMYLPUTRESCINE SYNTHETASE"/>
    <property type="match status" value="1"/>
</dbReference>
<dbReference type="Pfam" id="PF16952">
    <property type="entry name" value="Gln-synt_N_2"/>
    <property type="match status" value="1"/>
</dbReference>
<evidence type="ECO:0000259" key="8">
    <source>
        <dbReference type="PROSITE" id="PS51986"/>
    </source>
</evidence>
<evidence type="ECO:0000256" key="7">
    <source>
        <dbReference type="RuleBase" id="RU000384"/>
    </source>
</evidence>
<evidence type="ECO:0000256" key="5">
    <source>
        <dbReference type="ARBA" id="ARBA00022842"/>
    </source>
</evidence>
<evidence type="ECO:0000256" key="4">
    <source>
        <dbReference type="ARBA" id="ARBA00022840"/>
    </source>
</evidence>
<dbReference type="EMBL" id="CAKLDM010000002">
    <property type="protein sequence ID" value="CAH0538974.1"/>
    <property type="molecule type" value="Genomic_DNA"/>
</dbReference>
<evidence type="ECO:0000256" key="3">
    <source>
        <dbReference type="ARBA" id="ARBA00022741"/>
    </source>
</evidence>
<dbReference type="RefSeq" id="WP_237361132.1">
    <property type="nucleotide sequence ID" value="NZ_CAKLDM010000002.1"/>
</dbReference>
<proteinExistence type="inferred from homology"/>
<dbReference type="Gene3D" id="3.10.20.70">
    <property type="entry name" value="Glutamine synthetase, N-terminal domain"/>
    <property type="match status" value="1"/>
</dbReference>
<organism evidence="10 11">
    <name type="scientific">Vibrio marisflavi CECT 7928</name>
    <dbReference type="NCBI Taxonomy" id="634439"/>
    <lineage>
        <taxon>Bacteria</taxon>
        <taxon>Pseudomonadati</taxon>
        <taxon>Pseudomonadota</taxon>
        <taxon>Gammaproteobacteria</taxon>
        <taxon>Vibrionales</taxon>
        <taxon>Vibrionaceae</taxon>
        <taxon>Vibrio</taxon>
    </lineage>
</organism>
<dbReference type="PANTHER" id="PTHR43785:SF2">
    <property type="entry name" value="TYPE-1 GLUTAMINE SYNTHETASE 1"/>
    <property type="match status" value="1"/>
</dbReference>
<dbReference type="InterPro" id="IPR036651">
    <property type="entry name" value="Gln_synt_N_sf"/>
</dbReference>
<keyword evidence="2 10" id="KW-0436">Ligase</keyword>
<dbReference type="Gene3D" id="3.30.590.10">
    <property type="entry name" value="Glutamine synthetase/guanido kinase, catalytic domain"/>
    <property type="match status" value="1"/>
</dbReference>
<dbReference type="PROSITE" id="PS51987">
    <property type="entry name" value="GS_CATALYTIC"/>
    <property type="match status" value="1"/>
</dbReference>